<dbReference type="NCBIfam" id="TIGR03604">
    <property type="entry name" value="TOMM_cyclo_SagD"/>
    <property type="match status" value="1"/>
</dbReference>
<dbReference type="eggNOG" id="COG1944">
    <property type="taxonomic scope" value="Bacteria"/>
</dbReference>
<dbReference type="HOGENOM" id="CLU_020793_2_0_11"/>
<evidence type="ECO:0000313" key="3">
    <source>
        <dbReference type="Proteomes" id="UP000001937"/>
    </source>
</evidence>
<dbReference type="STRING" id="106370.Francci3_4233"/>
<dbReference type="Gene3D" id="3.30.40.250">
    <property type="match status" value="1"/>
</dbReference>
<gene>
    <name evidence="2" type="ordered locus">Francci3_4233</name>
</gene>
<sequence length="445" mass="48581">MDLAAILAPRTGIIRRIERNAIPATLPPEFTMYTAVLSDTTRFSAWASDFAGAGYALLDDDAALGPAVGEAVERYCGNLVPAGLRRATHKELTADRATVLDPRSVVLYSPAQYAGPYFPFTEYREDLELEWTSGTDLLAGTPVWVPAQLVWVSYAHQAQARGFPYLSPVLSAGLAAGMDQRSAQWSAICQMIERDTLTMAWHGRRPLRAITPPPWIAQLAMGAYGSMTTRFVEFPNEFGLVVVGALVHDTATGYLTMGAACRTTTTPALRKALAEAFQLQMFVADLDDSDGPYMRAARNPHSPLKPWRADRRYLDDCRDDLADVVEYCTHLQLFLDSRLQDRLEAELAEALTGTIGWETLDRDARHAGVDDPTVLARTLADAGHPVTSVDVTTEDVRPTGMRVVHTLAPGLYSNTSVGLPFLGGARLARQLAAAGTTRRDLPLPH</sequence>
<dbReference type="Gene3D" id="3.30.160.660">
    <property type="match status" value="1"/>
</dbReference>
<evidence type="ECO:0000313" key="2">
    <source>
        <dbReference type="EMBL" id="ABD13579.1"/>
    </source>
</evidence>
<dbReference type="OrthoDB" id="2379922at2"/>
<proteinExistence type="predicted"/>
<dbReference type="AlphaFoldDB" id="Q2J563"/>
<dbReference type="RefSeq" id="WP_011438588.1">
    <property type="nucleotide sequence ID" value="NC_007777.1"/>
</dbReference>
<keyword evidence="3" id="KW-1185">Reference proteome</keyword>
<organism evidence="2 3">
    <name type="scientific">Frankia casuarinae (strain DSM 45818 / CECT 9043 / HFP020203 / CcI3)</name>
    <dbReference type="NCBI Taxonomy" id="106370"/>
    <lineage>
        <taxon>Bacteria</taxon>
        <taxon>Bacillati</taxon>
        <taxon>Actinomycetota</taxon>
        <taxon>Actinomycetes</taxon>
        <taxon>Frankiales</taxon>
        <taxon>Frankiaceae</taxon>
        <taxon>Frankia</taxon>
    </lineage>
</organism>
<dbReference type="EMBL" id="CP000249">
    <property type="protein sequence ID" value="ABD13579.1"/>
    <property type="molecule type" value="Genomic_DNA"/>
</dbReference>
<dbReference type="InterPro" id="IPR027624">
    <property type="entry name" value="TOMM_cyclo_SagD"/>
</dbReference>
<dbReference type="KEGG" id="fra:Francci3_4233"/>
<dbReference type="PANTHER" id="PTHR37809">
    <property type="entry name" value="RIBOSOMAL PROTEIN S12 METHYLTHIOTRANSFERASE ACCESSORY FACTOR YCAO"/>
    <property type="match status" value="1"/>
</dbReference>
<dbReference type="Proteomes" id="UP000001937">
    <property type="component" value="Chromosome"/>
</dbReference>
<dbReference type="Gene3D" id="3.30.1330.230">
    <property type="match status" value="1"/>
</dbReference>
<protein>
    <recommendedName>
        <fullName evidence="1">YcaO domain-containing protein</fullName>
    </recommendedName>
</protein>
<name>Q2J563_FRACC</name>
<dbReference type="InterPro" id="IPR003776">
    <property type="entry name" value="YcaO-like_dom"/>
</dbReference>
<reference evidence="2 3" key="1">
    <citation type="journal article" date="2007" name="Genome Res.">
        <title>Genome characteristics of facultatively symbiotic Frankia sp. strains reflect host range and host plant biogeography.</title>
        <authorList>
            <person name="Normand P."/>
            <person name="Lapierre P."/>
            <person name="Tisa L.S."/>
            <person name="Gogarten J.P."/>
            <person name="Alloisio N."/>
            <person name="Bagnarol E."/>
            <person name="Bassi C.A."/>
            <person name="Berry A.M."/>
            <person name="Bickhart D.M."/>
            <person name="Choisne N."/>
            <person name="Couloux A."/>
            <person name="Cournoyer B."/>
            <person name="Cruveiller S."/>
            <person name="Daubin V."/>
            <person name="Demange N."/>
            <person name="Francino M.P."/>
            <person name="Goltsman E."/>
            <person name="Huang Y."/>
            <person name="Kopp O.R."/>
            <person name="Labarre L."/>
            <person name="Lapidus A."/>
            <person name="Lavire C."/>
            <person name="Marechal J."/>
            <person name="Martinez M."/>
            <person name="Mastronunzio J.E."/>
            <person name="Mullin B.C."/>
            <person name="Niemann J."/>
            <person name="Pujic P."/>
            <person name="Rawnsley T."/>
            <person name="Rouy Z."/>
            <person name="Schenowitz C."/>
            <person name="Sellstedt A."/>
            <person name="Tavares F."/>
            <person name="Tomkins J.P."/>
            <person name="Vallenet D."/>
            <person name="Valverde C."/>
            <person name="Wall L.G."/>
            <person name="Wang Y."/>
            <person name="Medigue C."/>
            <person name="Benson D.R."/>
        </authorList>
    </citation>
    <scope>NUCLEOTIDE SEQUENCE [LARGE SCALE GENOMIC DNA]</scope>
    <source>
        <strain evidence="3">DSM 45818 / CECT 9043 / CcI3</strain>
    </source>
</reference>
<dbReference type="PROSITE" id="PS51664">
    <property type="entry name" value="YCAO"/>
    <property type="match status" value="1"/>
</dbReference>
<dbReference type="PANTHER" id="PTHR37809:SF1">
    <property type="entry name" value="RIBOSOMAL PROTEIN S12 METHYLTHIOTRANSFERASE ACCESSORY FACTOR YCAO"/>
    <property type="match status" value="1"/>
</dbReference>
<evidence type="ECO:0000259" key="1">
    <source>
        <dbReference type="PROSITE" id="PS51664"/>
    </source>
</evidence>
<feature type="domain" description="YcaO" evidence="1">
    <location>
        <begin position="54"/>
        <end position="445"/>
    </location>
</feature>
<accession>Q2J563</accession>
<dbReference type="Pfam" id="PF02624">
    <property type="entry name" value="YcaO"/>
    <property type="match status" value="1"/>
</dbReference>